<evidence type="ECO:0000313" key="1">
    <source>
        <dbReference type="EMBL" id="MRX63608.1"/>
    </source>
</evidence>
<dbReference type="Pfam" id="PF22668">
    <property type="entry name" value="DUF7009"/>
    <property type="match status" value="1"/>
</dbReference>
<reference evidence="1 2" key="1">
    <citation type="submission" date="2019-11" db="EMBL/GenBank/DDBJ databases">
        <title>Maribacter lutea sp. nov., a marine bacterium isolated from intertidal sand.</title>
        <authorList>
            <person name="Liu A."/>
        </authorList>
    </citation>
    <scope>NUCLEOTIDE SEQUENCE [LARGE SCALE GENOMIC DNA]</scope>
    <source>
        <strain evidence="1 2">RZ05</strain>
    </source>
</reference>
<name>A0A6I2MIS6_9FLAO</name>
<dbReference type="OrthoDB" id="7060517at2"/>
<dbReference type="EMBL" id="WKJH01000002">
    <property type="protein sequence ID" value="MRX63608.1"/>
    <property type="molecule type" value="Genomic_DNA"/>
</dbReference>
<keyword evidence="2" id="KW-1185">Reference proteome</keyword>
<dbReference type="AlphaFoldDB" id="A0A6I2MIS6"/>
<dbReference type="RefSeq" id="WP_154364577.1">
    <property type="nucleotide sequence ID" value="NZ_CANMYZ010000004.1"/>
</dbReference>
<gene>
    <name evidence="1" type="ORF">GJ691_05450</name>
</gene>
<sequence length="122" mass="14113">MKIRIKENSVRFRLTPTEVKRFCTEGSIEESTRFSSTTFNYGVKQKNIENLQVDFNGNTITLYVPESFAKEWYENDVVGIDHRESLDDGGTFFLLLEKDFACLDNTHEDQTDKYPNPKAGQC</sequence>
<accession>A0A6I2MIS6</accession>
<dbReference type="InterPro" id="IPR053825">
    <property type="entry name" value="DUF7009"/>
</dbReference>
<dbReference type="Proteomes" id="UP000443153">
    <property type="component" value="Unassembled WGS sequence"/>
</dbReference>
<organism evidence="1 2">
    <name type="scientific">Maribacter luteus</name>
    <dbReference type="NCBI Taxonomy" id="2594478"/>
    <lineage>
        <taxon>Bacteria</taxon>
        <taxon>Pseudomonadati</taxon>
        <taxon>Bacteroidota</taxon>
        <taxon>Flavobacteriia</taxon>
        <taxon>Flavobacteriales</taxon>
        <taxon>Flavobacteriaceae</taxon>
        <taxon>Maribacter</taxon>
    </lineage>
</organism>
<evidence type="ECO:0000313" key="2">
    <source>
        <dbReference type="Proteomes" id="UP000443153"/>
    </source>
</evidence>
<comment type="caution">
    <text evidence="1">The sequence shown here is derived from an EMBL/GenBank/DDBJ whole genome shotgun (WGS) entry which is preliminary data.</text>
</comment>
<proteinExistence type="predicted"/>
<protein>
    <submittedName>
        <fullName evidence="1">Uncharacterized protein</fullName>
    </submittedName>
</protein>